<gene>
    <name evidence="8" type="ORF">J116_016200</name>
</gene>
<dbReference type="PANTHER" id="PTHR30086">
    <property type="entry name" value="ARGININE EXPORTER PROTEIN ARGO"/>
    <property type="match status" value="1"/>
</dbReference>
<evidence type="ECO:0000256" key="4">
    <source>
        <dbReference type="ARBA" id="ARBA00022989"/>
    </source>
</evidence>
<dbReference type="GO" id="GO:0005886">
    <property type="term" value="C:plasma membrane"/>
    <property type="evidence" value="ECO:0007669"/>
    <property type="project" value="UniProtKB-SubCell"/>
</dbReference>
<keyword evidence="5 7" id="KW-0472">Membrane</keyword>
<dbReference type="eggNOG" id="COG1280">
    <property type="taxonomic scope" value="Bacteria"/>
</dbReference>
<accession>A0A1D3DTZ8</accession>
<dbReference type="GO" id="GO:0015171">
    <property type="term" value="F:amino acid transmembrane transporter activity"/>
    <property type="evidence" value="ECO:0007669"/>
    <property type="project" value="TreeGrafter"/>
</dbReference>
<feature type="transmembrane region" description="Helical" evidence="7">
    <location>
        <begin position="261"/>
        <end position="282"/>
    </location>
</feature>
<dbReference type="InterPro" id="IPR001123">
    <property type="entry name" value="LeuE-type"/>
</dbReference>
<feature type="transmembrane region" description="Helical" evidence="7">
    <location>
        <begin position="60"/>
        <end position="81"/>
    </location>
</feature>
<comment type="caution">
    <text evidence="8">The sequence shown here is derived from an EMBL/GenBank/DDBJ whole genome shotgun (WGS) entry which is preliminary data.</text>
</comment>
<evidence type="ECO:0000256" key="1">
    <source>
        <dbReference type="ARBA" id="ARBA00004651"/>
    </source>
</evidence>
<dbReference type="PANTHER" id="PTHR30086:SF20">
    <property type="entry name" value="ARGININE EXPORTER PROTEIN ARGO-RELATED"/>
    <property type="match status" value="1"/>
</dbReference>
<evidence type="ECO:0000256" key="5">
    <source>
        <dbReference type="ARBA" id="ARBA00023136"/>
    </source>
</evidence>
<dbReference type="EMBL" id="ASHX02000001">
    <property type="protein sequence ID" value="OEJ95788.1"/>
    <property type="molecule type" value="Genomic_DNA"/>
</dbReference>
<feature type="region of interest" description="Disordered" evidence="6">
    <location>
        <begin position="86"/>
        <end position="107"/>
    </location>
</feature>
<dbReference type="STRING" id="1306406.J116_016200"/>
<evidence type="ECO:0000256" key="2">
    <source>
        <dbReference type="ARBA" id="ARBA00022475"/>
    </source>
</evidence>
<dbReference type="Proteomes" id="UP000095329">
    <property type="component" value="Unassembled WGS sequence"/>
</dbReference>
<feature type="region of interest" description="Disordered" evidence="6">
    <location>
        <begin position="126"/>
        <end position="151"/>
    </location>
</feature>
<reference evidence="8 9" key="1">
    <citation type="journal article" date="2013" name="Genome Announc.">
        <title>Genome Sequence of Streptomyces violaceusniger Strain SPC6, a Halotolerant Streptomycete That Exhibits Rapid Growth and Development.</title>
        <authorList>
            <person name="Chen X."/>
            <person name="Zhang B."/>
            <person name="Zhang W."/>
            <person name="Wu X."/>
            <person name="Zhang M."/>
            <person name="Chen T."/>
            <person name="Liu G."/>
            <person name="Dyson P."/>
        </authorList>
    </citation>
    <scope>NUCLEOTIDE SEQUENCE [LARGE SCALE GENOMIC DNA]</scope>
    <source>
        <strain evidence="8 9">SPC6</strain>
    </source>
</reference>
<evidence type="ECO:0000313" key="8">
    <source>
        <dbReference type="EMBL" id="OEJ95788.1"/>
    </source>
</evidence>
<keyword evidence="9" id="KW-1185">Reference proteome</keyword>
<proteinExistence type="predicted"/>
<evidence type="ECO:0008006" key="10">
    <source>
        <dbReference type="Google" id="ProtNLM"/>
    </source>
</evidence>
<name>A0A1D3DTZ8_9ACTN</name>
<evidence type="ECO:0000256" key="6">
    <source>
        <dbReference type="SAM" id="MobiDB-lite"/>
    </source>
</evidence>
<evidence type="ECO:0000256" key="7">
    <source>
        <dbReference type="SAM" id="Phobius"/>
    </source>
</evidence>
<comment type="subcellular location">
    <subcellularLocation>
        <location evidence="1">Cell membrane</location>
        <topology evidence="1">Multi-pass membrane protein</topology>
    </subcellularLocation>
</comment>
<keyword evidence="4 7" id="KW-1133">Transmembrane helix</keyword>
<feature type="transmembrane region" description="Helical" evidence="7">
    <location>
        <begin position="227"/>
        <end position="249"/>
    </location>
</feature>
<feature type="compositionally biased region" description="Low complexity" evidence="6">
    <location>
        <begin position="89"/>
        <end position="107"/>
    </location>
</feature>
<keyword evidence="2" id="KW-1003">Cell membrane</keyword>
<evidence type="ECO:0000313" key="9">
    <source>
        <dbReference type="Proteomes" id="UP000095329"/>
    </source>
</evidence>
<dbReference type="AlphaFoldDB" id="A0A1D3DTZ8"/>
<protein>
    <recommendedName>
        <fullName evidence="10">Lysine transporter LysE</fullName>
    </recommendedName>
</protein>
<organism evidence="8 9">
    <name type="scientific">Streptomyces thermolilacinus SPC6</name>
    <dbReference type="NCBI Taxonomy" id="1306406"/>
    <lineage>
        <taxon>Bacteria</taxon>
        <taxon>Bacillati</taxon>
        <taxon>Actinomycetota</taxon>
        <taxon>Actinomycetes</taxon>
        <taxon>Kitasatosporales</taxon>
        <taxon>Streptomycetaceae</taxon>
        <taxon>Streptomyces</taxon>
    </lineage>
</organism>
<evidence type="ECO:0000256" key="3">
    <source>
        <dbReference type="ARBA" id="ARBA00022692"/>
    </source>
</evidence>
<sequence>MVIMAPGPDLALITRLVLNASLRAAGAAAVGMIAAGAAQAALGALGLAALLAARPGLFTAFRWVGAAVLLVWAFLALRAAFRPAPPQTTPVAAPAPTGTAAHSGAAAPAGAAAHSGGAAVLEGAAAGRPLGADGPPTGQAPTAPEAPPAARALPVAAEVPRVPEDLPVAADAPAGPVGAAGTGGGRQVRWAFAQGLLCTGSNPKVGMFLMAFLPQFVPPGVDPATGVAVLAVCYLAMGLIWLFVWMRLVHRLARYMHSARMIRITNGLTAAVFGVFAVRLALGG</sequence>
<dbReference type="Pfam" id="PF01810">
    <property type="entry name" value="LysE"/>
    <property type="match status" value="1"/>
</dbReference>
<keyword evidence="3 7" id="KW-0812">Transmembrane</keyword>